<comment type="caution">
    <text evidence="4">The sequence shown here is derived from an EMBL/GenBank/DDBJ whole genome shotgun (WGS) entry which is preliminary data.</text>
</comment>
<evidence type="ECO:0000313" key="4">
    <source>
        <dbReference type="EMBL" id="RXH96875.1"/>
    </source>
</evidence>
<feature type="domain" description="CCHC-type" evidence="3">
    <location>
        <begin position="288"/>
        <end position="302"/>
    </location>
</feature>
<dbReference type="Gene3D" id="2.40.50.140">
    <property type="entry name" value="Nucleic acid-binding proteins"/>
    <property type="match status" value="1"/>
</dbReference>
<dbReference type="Proteomes" id="UP000290289">
    <property type="component" value="Chromosome 6"/>
</dbReference>
<dbReference type="InterPro" id="IPR040893">
    <property type="entry name" value="RADX"/>
</dbReference>
<accession>A0A498JP22</accession>
<dbReference type="FunFam" id="2.40.50.140:FF:000117">
    <property type="entry name" value="Replication protein A subunit"/>
    <property type="match status" value="1"/>
</dbReference>
<dbReference type="GO" id="GO:0005634">
    <property type="term" value="C:nucleus"/>
    <property type="evidence" value="ECO:0007669"/>
    <property type="project" value="InterPro"/>
</dbReference>
<sequence length="369" mass="38304">MDVRLTEGAIMKMCTEELNDGSFQPILQVMDVKLVHTAARNGAQPGQDKERYRVVISDGSHYQQGMLGTQKNTLVRQGMLQSGSIVCLKQFTCNAIQNRLIIIIIELDLVLDKCDFIGNPVPGPKYSNAQSSGTSPGNSQSLGGTANSGSTVHQTGTGATPEQPRVNQSFGSAASAYSSNAEPGRNATMNTPSNYPKPESGFGFPGSAPSSGSYGNQSIGDNLMPSAGMNVAGVGNTAIRQPTPAVNVGYSNNAGREFGAPENQAGHHGNQYGGTFLSGGSAGSYQICKSCGDAGHSSMNCPTVMNGAGQSSGVGYNNRVSSRPGISNTSGECYKCHQPGHWARDCPGLNTTPAYGSSGINRGTYGVSN</sequence>
<protein>
    <recommendedName>
        <fullName evidence="3">CCHC-type domain-containing protein</fullName>
    </recommendedName>
</protein>
<dbReference type="Pfam" id="PF04057">
    <property type="entry name" value="Rep-A_N"/>
    <property type="match status" value="1"/>
</dbReference>
<dbReference type="GO" id="GO:0008270">
    <property type="term" value="F:zinc ion binding"/>
    <property type="evidence" value="ECO:0007669"/>
    <property type="project" value="UniProtKB-KW"/>
</dbReference>
<dbReference type="InterPro" id="IPR012340">
    <property type="entry name" value="NA-bd_OB-fold"/>
</dbReference>
<dbReference type="SUPFAM" id="SSF50249">
    <property type="entry name" value="Nucleic acid-binding proteins"/>
    <property type="match status" value="1"/>
</dbReference>
<reference evidence="4 5" key="1">
    <citation type="submission" date="2018-10" db="EMBL/GenBank/DDBJ databases">
        <title>A high-quality apple genome assembly.</title>
        <authorList>
            <person name="Hu J."/>
        </authorList>
    </citation>
    <scope>NUCLEOTIDE SEQUENCE [LARGE SCALE GENOMIC DNA]</scope>
    <source>
        <strain evidence="5">cv. HFTH1</strain>
        <tissue evidence="4">Young leaf</tissue>
    </source>
</reference>
<name>A0A498JP22_MALDO</name>
<keyword evidence="1" id="KW-0479">Metal-binding</keyword>
<dbReference type="InterPro" id="IPR036875">
    <property type="entry name" value="Znf_CCHC_sf"/>
</dbReference>
<evidence type="ECO:0000313" key="5">
    <source>
        <dbReference type="Proteomes" id="UP000290289"/>
    </source>
</evidence>
<dbReference type="STRING" id="3750.A0A498JP22"/>
<evidence type="ECO:0000259" key="3">
    <source>
        <dbReference type="PROSITE" id="PS50158"/>
    </source>
</evidence>
<feature type="domain" description="CCHC-type" evidence="3">
    <location>
        <begin position="333"/>
        <end position="347"/>
    </location>
</feature>
<feature type="region of interest" description="Disordered" evidence="2">
    <location>
        <begin position="127"/>
        <end position="221"/>
    </location>
</feature>
<dbReference type="PANTHER" id="PTHR14944:SF2">
    <property type="entry name" value="RPA-RELATED PROTEIN RADX"/>
    <property type="match status" value="1"/>
</dbReference>
<keyword evidence="5" id="KW-1185">Reference proteome</keyword>
<dbReference type="EMBL" id="RDQH01000332">
    <property type="protein sequence ID" value="RXH96875.1"/>
    <property type="molecule type" value="Genomic_DNA"/>
</dbReference>
<dbReference type="Gene3D" id="4.10.60.10">
    <property type="entry name" value="Zinc finger, CCHC-type"/>
    <property type="match status" value="1"/>
</dbReference>
<dbReference type="PROSITE" id="PS50158">
    <property type="entry name" value="ZF_CCHC"/>
    <property type="match status" value="2"/>
</dbReference>
<dbReference type="Pfam" id="PF00098">
    <property type="entry name" value="zf-CCHC"/>
    <property type="match status" value="1"/>
</dbReference>
<evidence type="ECO:0000256" key="1">
    <source>
        <dbReference type="PROSITE-ProRule" id="PRU00047"/>
    </source>
</evidence>
<evidence type="ECO:0000256" key="2">
    <source>
        <dbReference type="SAM" id="MobiDB-lite"/>
    </source>
</evidence>
<dbReference type="InterPro" id="IPR001878">
    <property type="entry name" value="Znf_CCHC"/>
</dbReference>
<keyword evidence="1" id="KW-0862">Zinc</keyword>
<proteinExistence type="predicted"/>
<dbReference type="PANTHER" id="PTHR14944">
    <property type="entry name" value="RPA-RELATED PROTEIN RADX"/>
    <property type="match status" value="1"/>
</dbReference>
<dbReference type="SMART" id="SM00343">
    <property type="entry name" value="ZnF_C2HC"/>
    <property type="match status" value="2"/>
</dbReference>
<gene>
    <name evidence="4" type="ORF">DVH24_009717</name>
</gene>
<organism evidence="4 5">
    <name type="scientific">Malus domestica</name>
    <name type="common">Apple</name>
    <name type="synonym">Pyrus malus</name>
    <dbReference type="NCBI Taxonomy" id="3750"/>
    <lineage>
        <taxon>Eukaryota</taxon>
        <taxon>Viridiplantae</taxon>
        <taxon>Streptophyta</taxon>
        <taxon>Embryophyta</taxon>
        <taxon>Tracheophyta</taxon>
        <taxon>Spermatophyta</taxon>
        <taxon>Magnoliopsida</taxon>
        <taxon>eudicotyledons</taxon>
        <taxon>Gunneridae</taxon>
        <taxon>Pentapetalae</taxon>
        <taxon>rosids</taxon>
        <taxon>fabids</taxon>
        <taxon>Rosales</taxon>
        <taxon>Rosaceae</taxon>
        <taxon>Amygdaloideae</taxon>
        <taxon>Maleae</taxon>
        <taxon>Malus</taxon>
    </lineage>
</organism>
<keyword evidence="1" id="KW-0863">Zinc-finger</keyword>
<dbReference type="SUPFAM" id="SSF57756">
    <property type="entry name" value="Retrovirus zinc finger-like domains"/>
    <property type="match status" value="1"/>
</dbReference>
<dbReference type="InterPro" id="IPR007199">
    <property type="entry name" value="Rep_factor-A_N"/>
</dbReference>
<dbReference type="AlphaFoldDB" id="A0A498JP22"/>
<dbReference type="GO" id="GO:0006260">
    <property type="term" value="P:DNA replication"/>
    <property type="evidence" value="ECO:0007669"/>
    <property type="project" value="InterPro"/>
</dbReference>
<feature type="compositionally biased region" description="Low complexity" evidence="2">
    <location>
        <begin position="200"/>
        <end position="215"/>
    </location>
</feature>
<dbReference type="CDD" id="cd04477">
    <property type="entry name" value="RPA1N"/>
    <property type="match status" value="1"/>
</dbReference>
<dbReference type="GO" id="GO:0003697">
    <property type="term" value="F:single-stranded DNA binding"/>
    <property type="evidence" value="ECO:0007669"/>
    <property type="project" value="InterPro"/>
</dbReference>
<feature type="compositionally biased region" description="Polar residues" evidence="2">
    <location>
        <begin position="127"/>
        <end position="194"/>
    </location>
</feature>